<comment type="caution">
    <text evidence="1">The sequence shown here is derived from an EMBL/GenBank/DDBJ whole genome shotgun (WGS) entry which is preliminary data.</text>
</comment>
<accession>A0AAV7PLQ5</accession>
<gene>
    <name evidence="1" type="ORF">NDU88_006548</name>
</gene>
<dbReference type="EMBL" id="JANPWB010000011">
    <property type="protein sequence ID" value="KAJ1128169.1"/>
    <property type="molecule type" value="Genomic_DNA"/>
</dbReference>
<name>A0AAV7PLQ5_PLEWA</name>
<keyword evidence="2" id="KW-1185">Reference proteome</keyword>
<evidence type="ECO:0000313" key="1">
    <source>
        <dbReference type="EMBL" id="KAJ1128169.1"/>
    </source>
</evidence>
<reference evidence="1" key="1">
    <citation type="journal article" date="2022" name="bioRxiv">
        <title>Sequencing and chromosome-scale assembly of the giantPleurodeles waltlgenome.</title>
        <authorList>
            <person name="Brown T."/>
            <person name="Elewa A."/>
            <person name="Iarovenko S."/>
            <person name="Subramanian E."/>
            <person name="Araus A.J."/>
            <person name="Petzold A."/>
            <person name="Susuki M."/>
            <person name="Suzuki K.-i.T."/>
            <person name="Hayashi T."/>
            <person name="Toyoda A."/>
            <person name="Oliveira C."/>
            <person name="Osipova E."/>
            <person name="Leigh N.D."/>
            <person name="Simon A."/>
            <person name="Yun M.H."/>
        </authorList>
    </citation>
    <scope>NUCLEOTIDE SEQUENCE</scope>
    <source>
        <strain evidence="1">20211129_DDA</strain>
        <tissue evidence="1">Liver</tissue>
    </source>
</reference>
<sequence>MYAQLHSNDVNTILYLASMIEAQEGPGPRAPTVCAAEKTLTPSIIAPGSLSKQAHLPVAREGLKALGPRIPGSSNVCSRDAAYSQHHRARQAHTTSTFVPQQRHVLGEDRAKNKPFCTCQSSDKAGLRLLSSDPG</sequence>
<evidence type="ECO:0000313" key="2">
    <source>
        <dbReference type="Proteomes" id="UP001066276"/>
    </source>
</evidence>
<protein>
    <submittedName>
        <fullName evidence="1">Uncharacterized protein</fullName>
    </submittedName>
</protein>
<dbReference type="AlphaFoldDB" id="A0AAV7PLQ5"/>
<organism evidence="1 2">
    <name type="scientific">Pleurodeles waltl</name>
    <name type="common">Iberian ribbed newt</name>
    <dbReference type="NCBI Taxonomy" id="8319"/>
    <lineage>
        <taxon>Eukaryota</taxon>
        <taxon>Metazoa</taxon>
        <taxon>Chordata</taxon>
        <taxon>Craniata</taxon>
        <taxon>Vertebrata</taxon>
        <taxon>Euteleostomi</taxon>
        <taxon>Amphibia</taxon>
        <taxon>Batrachia</taxon>
        <taxon>Caudata</taxon>
        <taxon>Salamandroidea</taxon>
        <taxon>Salamandridae</taxon>
        <taxon>Pleurodelinae</taxon>
        <taxon>Pleurodeles</taxon>
    </lineage>
</organism>
<dbReference type="Proteomes" id="UP001066276">
    <property type="component" value="Chromosome 7"/>
</dbReference>
<proteinExistence type="predicted"/>